<protein>
    <recommendedName>
        <fullName evidence="4">YxlC family protein</fullName>
    </recommendedName>
</protein>
<dbReference type="InterPro" id="IPR035238">
    <property type="entry name" value="DUF5345"/>
</dbReference>
<keyword evidence="1" id="KW-0472">Membrane</keyword>
<dbReference type="Proteomes" id="UP000680304">
    <property type="component" value="Unassembled WGS sequence"/>
</dbReference>
<proteinExistence type="predicted"/>
<gene>
    <name evidence="2" type="ORF">PACILC2_33260</name>
</gene>
<organism evidence="2 3">
    <name type="scientific">Paenibacillus cisolokensis</name>
    <dbReference type="NCBI Taxonomy" id="1658519"/>
    <lineage>
        <taxon>Bacteria</taxon>
        <taxon>Bacillati</taxon>
        <taxon>Bacillota</taxon>
        <taxon>Bacilli</taxon>
        <taxon>Bacillales</taxon>
        <taxon>Paenibacillaceae</taxon>
        <taxon>Paenibacillus</taxon>
    </lineage>
</organism>
<evidence type="ECO:0008006" key="4">
    <source>
        <dbReference type="Google" id="ProtNLM"/>
    </source>
</evidence>
<evidence type="ECO:0000313" key="2">
    <source>
        <dbReference type="EMBL" id="GIQ64758.1"/>
    </source>
</evidence>
<comment type="caution">
    <text evidence="2">The sequence shown here is derived from an EMBL/GenBank/DDBJ whole genome shotgun (WGS) entry which is preliminary data.</text>
</comment>
<keyword evidence="1" id="KW-1133">Transmembrane helix</keyword>
<sequence>MRERDRDELWFHSKIKGALDRMEELHEPGVPPEWWFKALVEERRRLKRTLWRDLGLFWLASFAVLSVMFWLLNYDLPLFAVLQAAGLAGALWFVFRRFGKRVKRDWPNR</sequence>
<dbReference type="EMBL" id="BOVJ01000106">
    <property type="protein sequence ID" value="GIQ64758.1"/>
    <property type="molecule type" value="Genomic_DNA"/>
</dbReference>
<dbReference type="Pfam" id="PF17280">
    <property type="entry name" value="DUF5345"/>
    <property type="match status" value="1"/>
</dbReference>
<dbReference type="RefSeq" id="WP_062495296.1">
    <property type="nucleotide sequence ID" value="NZ_BOVJ01000106.1"/>
</dbReference>
<accession>A0ABQ4N9Z1</accession>
<evidence type="ECO:0000313" key="3">
    <source>
        <dbReference type="Proteomes" id="UP000680304"/>
    </source>
</evidence>
<evidence type="ECO:0000256" key="1">
    <source>
        <dbReference type="SAM" id="Phobius"/>
    </source>
</evidence>
<name>A0ABQ4N9Z1_9BACL</name>
<keyword evidence="3" id="KW-1185">Reference proteome</keyword>
<reference evidence="2 3" key="1">
    <citation type="submission" date="2021-04" db="EMBL/GenBank/DDBJ databases">
        <title>Draft genome sequence of Paenibacillus cisolokensis, LC2-13A.</title>
        <authorList>
            <person name="Uke A."/>
            <person name="Chhe C."/>
            <person name="Baramee S."/>
            <person name="Kosugi A."/>
        </authorList>
    </citation>
    <scope>NUCLEOTIDE SEQUENCE [LARGE SCALE GENOMIC DNA]</scope>
    <source>
        <strain evidence="2 3">LC2-13A</strain>
    </source>
</reference>
<feature type="transmembrane region" description="Helical" evidence="1">
    <location>
        <begin position="54"/>
        <end position="72"/>
    </location>
</feature>
<keyword evidence="1" id="KW-0812">Transmembrane</keyword>
<feature type="transmembrane region" description="Helical" evidence="1">
    <location>
        <begin position="78"/>
        <end position="95"/>
    </location>
</feature>